<dbReference type="InterPro" id="IPR030934">
    <property type="entry name" value="Intein_C"/>
</dbReference>
<evidence type="ECO:0000313" key="1">
    <source>
        <dbReference type="EMBL" id="NGY59103.1"/>
    </source>
</evidence>
<proteinExistence type="predicted"/>
<evidence type="ECO:0000313" key="2">
    <source>
        <dbReference type="Proteomes" id="UP000481360"/>
    </source>
</evidence>
<gene>
    <name evidence="1" type="ORF">G7043_09210</name>
</gene>
<keyword evidence="2" id="KW-1185">Reference proteome</keyword>
<organism evidence="1 2">
    <name type="scientific">Lentzea alba</name>
    <dbReference type="NCBI Taxonomy" id="2714351"/>
    <lineage>
        <taxon>Bacteria</taxon>
        <taxon>Bacillati</taxon>
        <taxon>Actinomycetota</taxon>
        <taxon>Actinomycetes</taxon>
        <taxon>Pseudonocardiales</taxon>
        <taxon>Pseudonocardiaceae</taxon>
        <taxon>Lentzea</taxon>
    </lineage>
</organism>
<dbReference type="AlphaFoldDB" id="A0A7C9RPH0"/>
<reference evidence="1 2" key="1">
    <citation type="submission" date="2020-03" db="EMBL/GenBank/DDBJ databases">
        <title>Isolation and identification of active actinomycetes.</title>
        <authorList>
            <person name="Sun X."/>
        </authorList>
    </citation>
    <scope>NUCLEOTIDE SEQUENCE [LARGE SCALE GENOMIC DNA]</scope>
    <source>
        <strain evidence="1 2">NEAU-D13</strain>
    </source>
</reference>
<dbReference type="Proteomes" id="UP000481360">
    <property type="component" value="Unassembled WGS sequence"/>
</dbReference>
<accession>A0A7C9RPH0</accession>
<comment type="caution">
    <text evidence="1">The sequence shown here is derived from an EMBL/GenBank/DDBJ whole genome shotgun (WGS) entry which is preliminary data.</text>
</comment>
<dbReference type="Gene3D" id="2.170.16.10">
    <property type="entry name" value="Hedgehog/Intein (Hint) domain"/>
    <property type="match status" value="1"/>
</dbReference>
<sequence length="180" mass="19077">MAAGQDLATSAGMQLRIVAKRAWTEKAQVLNLTVEGIHTYYVLAGNKPVLVHNCGETMDFAHGTTTSHADNIAANGLSGDAARAASSGGSVGQPGNLFTYEVNPGDSDTLSAAATFGGTRTGPGERPALLVFQMCRCQYDRLTAAGHITTRVTDEVSGRVEHIFGAEAMPFLTQIYRRNF</sequence>
<dbReference type="EMBL" id="JAAMPJ010000002">
    <property type="protein sequence ID" value="NGY59103.1"/>
    <property type="molecule type" value="Genomic_DNA"/>
</dbReference>
<dbReference type="PROSITE" id="PS50818">
    <property type="entry name" value="INTEIN_C_TER"/>
    <property type="match status" value="1"/>
</dbReference>
<name>A0A7C9RPH0_9PSEU</name>
<evidence type="ECO:0008006" key="3">
    <source>
        <dbReference type="Google" id="ProtNLM"/>
    </source>
</evidence>
<dbReference type="NCBIfam" id="TIGR01443">
    <property type="entry name" value="intein_Cterm"/>
    <property type="match status" value="1"/>
</dbReference>
<protein>
    <recommendedName>
        <fullName evidence="3">Intein C-terminal splicing region</fullName>
    </recommendedName>
</protein>